<dbReference type="SUPFAM" id="SSF50156">
    <property type="entry name" value="PDZ domain-like"/>
    <property type="match status" value="2"/>
</dbReference>
<dbReference type="Pfam" id="PF13180">
    <property type="entry name" value="PDZ_2"/>
    <property type="match status" value="1"/>
</dbReference>
<dbReference type="InterPro" id="IPR051201">
    <property type="entry name" value="Chloro_Bact_Ser_Proteases"/>
</dbReference>
<dbReference type="Proteomes" id="UP000182719">
    <property type="component" value="Unassembled WGS sequence"/>
</dbReference>
<dbReference type="GO" id="GO:0006508">
    <property type="term" value="P:proteolysis"/>
    <property type="evidence" value="ECO:0007669"/>
    <property type="project" value="UniProtKB-KW"/>
</dbReference>
<dbReference type="PROSITE" id="PS50106">
    <property type="entry name" value="PDZ"/>
    <property type="match status" value="2"/>
</dbReference>
<dbReference type="PANTHER" id="PTHR43343">
    <property type="entry name" value="PEPTIDASE S12"/>
    <property type="match status" value="1"/>
</dbReference>
<dbReference type="RefSeq" id="WP_075006194.1">
    <property type="nucleotide sequence ID" value="NZ_FOAP01000004.1"/>
</dbReference>
<dbReference type="OrthoDB" id="9758917at2"/>
<dbReference type="InterPro" id="IPR041489">
    <property type="entry name" value="PDZ_6"/>
</dbReference>
<dbReference type="InterPro" id="IPR001478">
    <property type="entry name" value="PDZ"/>
</dbReference>
<dbReference type="GO" id="GO:0004252">
    <property type="term" value="F:serine-type endopeptidase activity"/>
    <property type="evidence" value="ECO:0007669"/>
    <property type="project" value="InterPro"/>
</dbReference>
<feature type="domain" description="PDZ" evidence="4">
    <location>
        <begin position="360"/>
        <end position="428"/>
    </location>
</feature>
<keyword evidence="3" id="KW-0732">Signal</keyword>
<organism evidence="5 6">
    <name type="scientific">Stigmatella aurantiaca</name>
    <dbReference type="NCBI Taxonomy" id="41"/>
    <lineage>
        <taxon>Bacteria</taxon>
        <taxon>Pseudomonadati</taxon>
        <taxon>Myxococcota</taxon>
        <taxon>Myxococcia</taxon>
        <taxon>Myxococcales</taxon>
        <taxon>Cystobacterineae</taxon>
        <taxon>Archangiaceae</taxon>
        <taxon>Stigmatella</taxon>
    </lineage>
</organism>
<dbReference type="Gene3D" id="2.30.42.10">
    <property type="match status" value="2"/>
</dbReference>
<dbReference type="InterPro" id="IPR009003">
    <property type="entry name" value="Peptidase_S1_PA"/>
</dbReference>
<dbReference type="InterPro" id="IPR001940">
    <property type="entry name" value="Peptidase_S1C"/>
</dbReference>
<name>A0A1H7MVR5_STIAU</name>
<evidence type="ECO:0000256" key="1">
    <source>
        <dbReference type="ARBA" id="ARBA00022670"/>
    </source>
</evidence>
<accession>A0A1H7MVR5</accession>
<sequence length="442" mass="47350">MRVVGKGWWLMAALLVASGAQADMGRRRDAIVEVVQKASPAVVYIGTEQEVESRFRGGQRSVLEDFFSGREERRRIQGLGTGVIVDAAGIIITNEHVIRGASAIHVVLEDGRTLDAEVLGSDAGNDLAVLKVTAREPLPTAKLGTSSDLMIGETVIAIGSPFGLSKTVTAGVVSATGRTFRAEDGRVYNDFVQTDAAINPGNSGGPLLNVDAEIIGINTAIFASAQGIGFAIPADKVRRIVEELTRFGKVRPAWVGIETVNLPPQLAAQLGWDRTYGALVASVEPGSPAEQAGVKRGDVVAEMGGSRIADAEDFDTRVRGYPARSSFGLTLFRERGTRSVQVTPVEFPSHLVETLAWERLGLRMKEVRGVLAIAALRPGSTAQEIGLEPGDVILRVNNQPVASLDAFREALLSARRGRSVLLLVRRGRYGYHVTLPFQGQRL</sequence>
<evidence type="ECO:0000259" key="4">
    <source>
        <dbReference type="PROSITE" id="PS50106"/>
    </source>
</evidence>
<protein>
    <submittedName>
        <fullName evidence="5">Do/DeqQ family serine protease</fullName>
    </submittedName>
</protein>
<evidence type="ECO:0000313" key="6">
    <source>
        <dbReference type="Proteomes" id="UP000182719"/>
    </source>
</evidence>
<evidence type="ECO:0000256" key="3">
    <source>
        <dbReference type="SAM" id="SignalP"/>
    </source>
</evidence>
<keyword evidence="6" id="KW-1185">Reference proteome</keyword>
<dbReference type="PANTHER" id="PTHR43343:SF3">
    <property type="entry name" value="PROTEASE DO-LIKE 8, CHLOROPLASTIC"/>
    <property type="match status" value="1"/>
</dbReference>
<dbReference type="SMART" id="SM00228">
    <property type="entry name" value="PDZ"/>
    <property type="match status" value="2"/>
</dbReference>
<reference evidence="6" key="1">
    <citation type="submission" date="2016-10" db="EMBL/GenBank/DDBJ databases">
        <authorList>
            <person name="Varghese N."/>
            <person name="Submissions S."/>
        </authorList>
    </citation>
    <scope>NUCLEOTIDE SEQUENCE [LARGE SCALE GENOMIC DNA]</scope>
    <source>
        <strain evidence="6">DSM 17044</strain>
    </source>
</reference>
<dbReference type="AlphaFoldDB" id="A0A1H7MVR5"/>
<keyword evidence="2" id="KW-0378">Hydrolase</keyword>
<evidence type="ECO:0000313" key="5">
    <source>
        <dbReference type="EMBL" id="SEL15446.1"/>
    </source>
</evidence>
<feature type="signal peptide" evidence="3">
    <location>
        <begin position="1"/>
        <end position="22"/>
    </location>
</feature>
<proteinExistence type="predicted"/>
<dbReference type="Pfam" id="PF13365">
    <property type="entry name" value="Trypsin_2"/>
    <property type="match status" value="1"/>
</dbReference>
<dbReference type="PRINTS" id="PR00834">
    <property type="entry name" value="PROTEASES2C"/>
</dbReference>
<feature type="domain" description="PDZ" evidence="4">
    <location>
        <begin position="259"/>
        <end position="308"/>
    </location>
</feature>
<gene>
    <name evidence="5" type="ORF">SAMN05444354_104133</name>
</gene>
<dbReference type="Pfam" id="PF17820">
    <property type="entry name" value="PDZ_6"/>
    <property type="match status" value="1"/>
</dbReference>
<dbReference type="EMBL" id="FOAP01000004">
    <property type="protein sequence ID" value="SEL15446.1"/>
    <property type="molecule type" value="Genomic_DNA"/>
</dbReference>
<evidence type="ECO:0000256" key="2">
    <source>
        <dbReference type="ARBA" id="ARBA00022801"/>
    </source>
</evidence>
<dbReference type="SUPFAM" id="SSF50494">
    <property type="entry name" value="Trypsin-like serine proteases"/>
    <property type="match status" value="1"/>
</dbReference>
<keyword evidence="1 5" id="KW-0645">Protease</keyword>
<dbReference type="Gene3D" id="2.40.10.120">
    <property type="match status" value="1"/>
</dbReference>
<dbReference type="InterPro" id="IPR036034">
    <property type="entry name" value="PDZ_sf"/>
</dbReference>
<feature type="chain" id="PRO_5010340129" evidence="3">
    <location>
        <begin position="23"/>
        <end position="442"/>
    </location>
</feature>